<feature type="non-terminal residue" evidence="2">
    <location>
        <position position="1"/>
    </location>
</feature>
<organism evidence="2">
    <name type="scientific">uncultured Solirubrobacteraceae bacterium</name>
    <dbReference type="NCBI Taxonomy" id="1162706"/>
    <lineage>
        <taxon>Bacteria</taxon>
        <taxon>Bacillati</taxon>
        <taxon>Actinomycetota</taxon>
        <taxon>Thermoleophilia</taxon>
        <taxon>Solirubrobacterales</taxon>
        <taxon>Solirubrobacteraceae</taxon>
        <taxon>environmental samples</taxon>
    </lineage>
</organism>
<proteinExistence type="predicted"/>
<dbReference type="EMBL" id="CADCVP010000047">
    <property type="protein sequence ID" value="CAA9474671.1"/>
    <property type="molecule type" value="Genomic_DNA"/>
</dbReference>
<name>A0A6J4RJ24_9ACTN</name>
<reference evidence="2" key="1">
    <citation type="submission" date="2020-02" db="EMBL/GenBank/DDBJ databases">
        <authorList>
            <person name="Meier V. D."/>
        </authorList>
    </citation>
    <scope>NUCLEOTIDE SEQUENCE</scope>
    <source>
        <strain evidence="2">AVDCRST_MAG69</strain>
    </source>
</reference>
<feature type="compositionally biased region" description="Basic residues" evidence="1">
    <location>
        <begin position="50"/>
        <end position="59"/>
    </location>
</feature>
<evidence type="ECO:0000313" key="2">
    <source>
        <dbReference type="EMBL" id="CAA9474671.1"/>
    </source>
</evidence>
<gene>
    <name evidence="2" type="ORF">AVDCRST_MAG69-335</name>
</gene>
<dbReference type="AlphaFoldDB" id="A0A6J4RJ24"/>
<sequence>VPDSHASRRPQHLHSLPGHRNGDLRTRRHAARGDLPLVSGHRPLHAAGTRARRGHRRLV</sequence>
<accession>A0A6J4RJ24</accession>
<feature type="region of interest" description="Disordered" evidence="1">
    <location>
        <begin position="1"/>
        <end position="59"/>
    </location>
</feature>
<feature type="non-terminal residue" evidence="2">
    <location>
        <position position="59"/>
    </location>
</feature>
<evidence type="ECO:0000256" key="1">
    <source>
        <dbReference type="SAM" id="MobiDB-lite"/>
    </source>
</evidence>
<protein>
    <submittedName>
        <fullName evidence="2">Uncharacterized protein</fullName>
    </submittedName>
</protein>